<keyword evidence="2" id="KW-1185">Reference proteome</keyword>
<name>A0A1Y2EW76_9FUNG</name>
<proteinExistence type="predicted"/>
<evidence type="ECO:0000313" key="1">
    <source>
        <dbReference type="EMBL" id="ORY75852.1"/>
    </source>
</evidence>
<dbReference type="Proteomes" id="UP000193920">
    <property type="component" value="Unassembled WGS sequence"/>
</dbReference>
<reference evidence="1 2" key="1">
    <citation type="submission" date="2016-08" db="EMBL/GenBank/DDBJ databases">
        <title>A Parts List for Fungal Cellulosomes Revealed by Comparative Genomics.</title>
        <authorList>
            <consortium name="DOE Joint Genome Institute"/>
            <person name="Haitjema C.H."/>
            <person name="Gilmore S.P."/>
            <person name="Henske J.K."/>
            <person name="Solomon K.V."/>
            <person name="De Groot R."/>
            <person name="Kuo A."/>
            <person name="Mondo S.J."/>
            <person name="Salamov A.A."/>
            <person name="Labutti K."/>
            <person name="Zhao Z."/>
            <person name="Chiniquy J."/>
            <person name="Barry K."/>
            <person name="Brewer H.M."/>
            <person name="Purvine S.O."/>
            <person name="Wright A.T."/>
            <person name="Boxma B."/>
            <person name="Van Alen T."/>
            <person name="Hackstein J.H."/>
            <person name="Baker S.E."/>
            <person name="Grigoriev I.V."/>
            <person name="O'Malley M.A."/>
        </authorList>
    </citation>
    <scope>NUCLEOTIDE SEQUENCE [LARGE SCALE GENOMIC DNA]</scope>
    <source>
        <strain evidence="1 2">G1</strain>
    </source>
</reference>
<protein>
    <submittedName>
        <fullName evidence="1">Uncharacterized protein</fullName>
    </submittedName>
</protein>
<organism evidence="1 2">
    <name type="scientific">Neocallimastix californiae</name>
    <dbReference type="NCBI Taxonomy" id="1754190"/>
    <lineage>
        <taxon>Eukaryota</taxon>
        <taxon>Fungi</taxon>
        <taxon>Fungi incertae sedis</taxon>
        <taxon>Chytridiomycota</taxon>
        <taxon>Chytridiomycota incertae sedis</taxon>
        <taxon>Neocallimastigomycetes</taxon>
        <taxon>Neocallimastigales</taxon>
        <taxon>Neocallimastigaceae</taxon>
        <taxon>Neocallimastix</taxon>
    </lineage>
</organism>
<accession>A0A1Y2EW76</accession>
<gene>
    <name evidence="1" type="ORF">LY90DRAFT_501954</name>
</gene>
<dbReference type="AlphaFoldDB" id="A0A1Y2EW76"/>
<dbReference type="EMBL" id="MCOG01000024">
    <property type="protein sequence ID" value="ORY75852.1"/>
    <property type="molecule type" value="Genomic_DNA"/>
</dbReference>
<sequence>MTDAKFNENNLTTLNMSNNNSKCFSMSTSRVASHLLIESFDYFKQYEEEERDKDNFDDLDFSDIGIDDLKSRLDSYNHKYNDDTESCSSIINITNDKNMNSNIDKISTSHSLKSISNIHNKETYFSPEKLKNKQKHITISGPVLPLLKDERNEYKSKSGGLIHNYTLKSSSGTSITTATSEKPNANNIPLDACIIKKKFNNFNCNNILNNDITTLNMSNNNSKYPSMSTSMVASPFLIEPSNYFKQYEEEERDKDNFDDRNIISYCSKNLFDNNDNKGRKSENSKTGKSSTKKLPYNTISLSSYHTYFSDKLDNKKLMVMIQMLFII</sequence>
<comment type="caution">
    <text evidence="1">The sequence shown here is derived from an EMBL/GenBank/DDBJ whole genome shotgun (WGS) entry which is preliminary data.</text>
</comment>
<evidence type="ECO:0000313" key="2">
    <source>
        <dbReference type="Proteomes" id="UP000193920"/>
    </source>
</evidence>
<dbReference type="STRING" id="1754190.A0A1Y2EW76"/>